<dbReference type="EMBL" id="JBAMIC010000002">
    <property type="protein sequence ID" value="KAK7113047.1"/>
    <property type="molecule type" value="Genomic_DNA"/>
</dbReference>
<evidence type="ECO:0008006" key="4">
    <source>
        <dbReference type="Google" id="ProtNLM"/>
    </source>
</evidence>
<evidence type="ECO:0000313" key="3">
    <source>
        <dbReference type="Proteomes" id="UP001374579"/>
    </source>
</evidence>
<organism evidence="2 3">
    <name type="scientific">Littorina saxatilis</name>
    <dbReference type="NCBI Taxonomy" id="31220"/>
    <lineage>
        <taxon>Eukaryota</taxon>
        <taxon>Metazoa</taxon>
        <taxon>Spiralia</taxon>
        <taxon>Lophotrochozoa</taxon>
        <taxon>Mollusca</taxon>
        <taxon>Gastropoda</taxon>
        <taxon>Caenogastropoda</taxon>
        <taxon>Littorinimorpha</taxon>
        <taxon>Littorinoidea</taxon>
        <taxon>Littorinidae</taxon>
        <taxon>Littorina</taxon>
    </lineage>
</organism>
<accession>A0AAN9BWC4</accession>
<keyword evidence="3" id="KW-1185">Reference proteome</keyword>
<feature type="chain" id="PRO_5042822986" description="Apple domain-containing protein" evidence="1">
    <location>
        <begin position="27"/>
        <end position="164"/>
    </location>
</feature>
<sequence>MGKLATFPLSIALLMCFQGSPSTVKAVTTPNASMLALAKKQVKLQADKLNCAVQSIPLNVSSVIDSYLKVPDVCVILKKAPLPSVLQNASIVSSLTVNSFGACVGRCRVTSGCSALAIEISIMKKLASGTCLLGNSQTAIEANPDYLLYTVSGGTENNYECKDC</sequence>
<dbReference type="Proteomes" id="UP001374579">
    <property type="component" value="Unassembled WGS sequence"/>
</dbReference>
<evidence type="ECO:0000256" key="1">
    <source>
        <dbReference type="SAM" id="SignalP"/>
    </source>
</evidence>
<keyword evidence="1" id="KW-0732">Signal</keyword>
<protein>
    <recommendedName>
        <fullName evidence="4">Apple domain-containing protein</fullName>
    </recommendedName>
</protein>
<name>A0AAN9BWC4_9CAEN</name>
<comment type="caution">
    <text evidence="2">The sequence shown here is derived from an EMBL/GenBank/DDBJ whole genome shotgun (WGS) entry which is preliminary data.</text>
</comment>
<proteinExistence type="predicted"/>
<dbReference type="AlphaFoldDB" id="A0AAN9BWC4"/>
<evidence type="ECO:0000313" key="2">
    <source>
        <dbReference type="EMBL" id="KAK7113047.1"/>
    </source>
</evidence>
<gene>
    <name evidence="2" type="ORF">V1264_012406</name>
</gene>
<reference evidence="2 3" key="1">
    <citation type="submission" date="2024-02" db="EMBL/GenBank/DDBJ databases">
        <title>Chromosome-scale genome assembly of the rough periwinkle Littorina saxatilis.</title>
        <authorList>
            <person name="De Jode A."/>
            <person name="Faria R."/>
            <person name="Formenti G."/>
            <person name="Sims Y."/>
            <person name="Smith T.P."/>
            <person name="Tracey A."/>
            <person name="Wood J.M.D."/>
            <person name="Zagrodzka Z.B."/>
            <person name="Johannesson K."/>
            <person name="Butlin R.K."/>
            <person name="Leder E.H."/>
        </authorList>
    </citation>
    <scope>NUCLEOTIDE SEQUENCE [LARGE SCALE GENOMIC DNA]</scope>
    <source>
        <strain evidence="2">Snail1</strain>
        <tissue evidence="2">Muscle</tissue>
    </source>
</reference>
<feature type="signal peptide" evidence="1">
    <location>
        <begin position="1"/>
        <end position="26"/>
    </location>
</feature>